<feature type="signal peptide" evidence="1">
    <location>
        <begin position="1"/>
        <end position="22"/>
    </location>
</feature>
<dbReference type="Proteomes" id="UP000633509">
    <property type="component" value="Unassembled WGS sequence"/>
</dbReference>
<comment type="caution">
    <text evidence="2">The sequence shown here is derived from an EMBL/GenBank/DDBJ whole genome shotgun (WGS) entry which is preliminary data.</text>
</comment>
<proteinExistence type="predicted"/>
<name>A0ABR9M2F0_9ACTN</name>
<accession>A0ABR9M2F0</accession>
<reference evidence="2 3" key="1">
    <citation type="submission" date="2020-10" db="EMBL/GenBank/DDBJ databases">
        <title>Sequencing the genomes of 1000 actinobacteria strains.</title>
        <authorList>
            <person name="Klenk H.-P."/>
        </authorList>
    </citation>
    <scope>NUCLEOTIDE SEQUENCE [LARGE SCALE GENOMIC DNA]</scope>
    <source>
        <strain evidence="2 3">DSM 43173</strain>
    </source>
</reference>
<evidence type="ECO:0000256" key="1">
    <source>
        <dbReference type="SAM" id="SignalP"/>
    </source>
</evidence>
<keyword evidence="1" id="KW-0732">Signal</keyword>
<protein>
    <submittedName>
        <fullName evidence="2">Uncharacterized protein</fullName>
    </submittedName>
</protein>
<organism evidence="2 3">
    <name type="scientific">Nonomuraea angiospora</name>
    <dbReference type="NCBI Taxonomy" id="46172"/>
    <lineage>
        <taxon>Bacteria</taxon>
        <taxon>Bacillati</taxon>
        <taxon>Actinomycetota</taxon>
        <taxon>Actinomycetes</taxon>
        <taxon>Streptosporangiales</taxon>
        <taxon>Streptosporangiaceae</taxon>
        <taxon>Nonomuraea</taxon>
    </lineage>
</organism>
<gene>
    <name evidence="2" type="ORF">H4W80_004921</name>
</gene>
<keyword evidence="3" id="KW-1185">Reference proteome</keyword>
<evidence type="ECO:0000313" key="2">
    <source>
        <dbReference type="EMBL" id="MBE1586663.1"/>
    </source>
</evidence>
<evidence type="ECO:0000313" key="3">
    <source>
        <dbReference type="Proteomes" id="UP000633509"/>
    </source>
</evidence>
<dbReference type="EMBL" id="JADBEK010000001">
    <property type="protein sequence ID" value="MBE1586663.1"/>
    <property type="molecule type" value="Genomic_DNA"/>
</dbReference>
<feature type="chain" id="PRO_5046619728" evidence="1">
    <location>
        <begin position="23"/>
        <end position="158"/>
    </location>
</feature>
<dbReference type="RefSeq" id="WP_192787194.1">
    <property type="nucleotide sequence ID" value="NZ_JADBEK010000001.1"/>
</dbReference>
<sequence length="158" mass="17247">MTRRRTAAVAVALACLTATVMEAPVSAESEAGRSWSFKCLDRVKASDDKGGWNLTAIATHKTNRARRFQVSFRAKGEKLLVHDYRGGNYTPSMQVIVYDFDAGKMTRMRFATSLNQSGSYGIAKHMGLKKIKEGHRIRIELYNPGGMGTSGLCVGGVA</sequence>